<sequence>MAKKKRAAASLPKDSLKQKWKALVTITQTPVEQEEETNFGSIFKRTRRATTPLAEHSQFDGRTPHPNAVHSEGNALPHDLIVIPECEVGSSKGKSLWDANFDIPTLSTDSSHQTLDHYFRRLQEAEQLRAEKTKEAANRAQEAAILAEEKSKLLAEVNKLKGELAQKDEDLAKTTKAFKLDAAQSYLVGFKAAIEQASAFHSELDYSELGPGKTMVDGQLRDD</sequence>
<keyword evidence="1" id="KW-0175">Coiled coil</keyword>
<dbReference type="EMBL" id="JAYMYR010000009">
    <property type="protein sequence ID" value="KAK7342268.1"/>
    <property type="molecule type" value="Genomic_DNA"/>
</dbReference>
<evidence type="ECO:0000313" key="2">
    <source>
        <dbReference type="EMBL" id="KAK7342268.1"/>
    </source>
</evidence>
<accession>A0AAN9LY62</accession>
<reference evidence="2 3" key="1">
    <citation type="submission" date="2024-01" db="EMBL/GenBank/DDBJ databases">
        <title>The genomes of 5 underutilized Papilionoideae crops provide insights into root nodulation and disease resistanc.</title>
        <authorList>
            <person name="Jiang F."/>
        </authorList>
    </citation>
    <scope>NUCLEOTIDE SEQUENCE [LARGE SCALE GENOMIC DNA]</scope>
    <source>
        <strain evidence="2">JINMINGXINNONG_FW02</strain>
        <tissue evidence="2">Leaves</tissue>
    </source>
</reference>
<organism evidence="2 3">
    <name type="scientific">Phaseolus coccineus</name>
    <name type="common">Scarlet runner bean</name>
    <name type="synonym">Phaseolus multiflorus</name>
    <dbReference type="NCBI Taxonomy" id="3886"/>
    <lineage>
        <taxon>Eukaryota</taxon>
        <taxon>Viridiplantae</taxon>
        <taxon>Streptophyta</taxon>
        <taxon>Embryophyta</taxon>
        <taxon>Tracheophyta</taxon>
        <taxon>Spermatophyta</taxon>
        <taxon>Magnoliopsida</taxon>
        <taxon>eudicotyledons</taxon>
        <taxon>Gunneridae</taxon>
        <taxon>Pentapetalae</taxon>
        <taxon>rosids</taxon>
        <taxon>fabids</taxon>
        <taxon>Fabales</taxon>
        <taxon>Fabaceae</taxon>
        <taxon>Papilionoideae</taxon>
        <taxon>50 kb inversion clade</taxon>
        <taxon>NPAAA clade</taxon>
        <taxon>indigoferoid/millettioid clade</taxon>
        <taxon>Phaseoleae</taxon>
        <taxon>Phaseolus</taxon>
    </lineage>
</organism>
<evidence type="ECO:0000256" key="1">
    <source>
        <dbReference type="SAM" id="Coils"/>
    </source>
</evidence>
<proteinExistence type="predicted"/>
<feature type="coiled-coil region" evidence="1">
    <location>
        <begin position="115"/>
        <end position="177"/>
    </location>
</feature>
<comment type="caution">
    <text evidence="2">The sequence shown here is derived from an EMBL/GenBank/DDBJ whole genome shotgun (WGS) entry which is preliminary data.</text>
</comment>
<name>A0AAN9LY62_PHACN</name>
<dbReference type="Proteomes" id="UP001374584">
    <property type="component" value="Unassembled WGS sequence"/>
</dbReference>
<evidence type="ECO:0000313" key="3">
    <source>
        <dbReference type="Proteomes" id="UP001374584"/>
    </source>
</evidence>
<gene>
    <name evidence="2" type="ORF">VNO80_25214</name>
</gene>
<keyword evidence="3" id="KW-1185">Reference proteome</keyword>
<protein>
    <submittedName>
        <fullName evidence="2">Uncharacterized protein</fullName>
    </submittedName>
</protein>
<dbReference type="AlphaFoldDB" id="A0AAN9LY62"/>